<name>Q6Z431_ORYSJ</name>
<gene>
    <name evidence="1" type="primary">P0479D12.19</name>
</gene>
<reference evidence="2" key="1">
    <citation type="journal article" date="2005" name="Nature">
        <title>The map-based sequence of the rice genome.</title>
        <authorList>
            <consortium name="International rice genome sequencing project (IRGSP)"/>
            <person name="Matsumoto T."/>
            <person name="Wu J."/>
            <person name="Kanamori H."/>
            <person name="Katayose Y."/>
            <person name="Fujisawa M."/>
            <person name="Namiki N."/>
            <person name="Mizuno H."/>
            <person name="Yamamoto K."/>
            <person name="Antonio B.A."/>
            <person name="Baba T."/>
            <person name="Sakata K."/>
            <person name="Nagamura Y."/>
            <person name="Aoki H."/>
            <person name="Arikawa K."/>
            <person name="Arita K."/>
            <person name="Bito T."/>
            <person name="Chiden Y."/>
            <person name="Fujitsuka N."/>
            <person name="Fukunaka R."/>
            <person name="Hamada M."/>
            <person name="Harada C."/>
            <person name="Hayashi A."/>
            <person name="Hijishita S."/>
            <person name="Honda M."/>
            <person name="Hosokawa S."/>
            <person name="Ichikawa Y."/>
            <person name="Idonuma A."/>
            <person name="Iijima M."/>
            <person name="Ikeda M."/>
            <person name="Ikeno M."/>
            <person name="Ito K."/>
            <person name="Ito S."/>
            <person name="Ito T."/>
            <person name="Ito Y."/>
            <person name="Ito Y."/>
            <person name="Iwabuchi A."/>
            <person name="Kamiya K."/>
            <person name="Karasawa W."/>
            <person name="Kurita K."/>
            <person name="Katagiri S."/>
            <person name="Kikuta A."/>
            <person name="Kobayashi H."/>
            <person name="Kobayashi N."/>
            <person name="Machita K."/>
            <person name="Maehara T."/>
            <person name="Masukawa M."/>
            <person name="Mizubayashi T."/>
            <person name="Mukai Y."/>
            <person name="Nagasaki H."/>
            <person name="Nagata Y."/>
            <person name="Naito S."/>
            <person name="Nakashima M."/>
            <person name="Nakama Y."/>
            <person name="Nakamichi Y."/>
            <person name="Nakamura M."/>
            <person name="Meguro A."/>
            <person name="Negishi M."/>
            <person name="Ohta I."/>
            <person name="Ohta T."/>
            <person name="Okamoto M."/>
            <person name="Ono N."/>
            <person name="Saji S."/>
            <person name="Sakaguchi M."/>
            <person name="Sakai K."/>
            <person name="Shibata M."/>
            <person name="Shimokawa T."/>
            <person name="Song J."/>
            <person name="Takazaki Y."/>
            <person name="Terasawa K."/>
            <person name="Tsugane M."/>
            <person name="Tsuji K."/>
            <person name="Ueda S."/>
            <person name="Waki K."/>
            <person name="Yamagata H."/>
            <person name="Yamamoto M."/>
            <person name="Yamamoto S."/>
            <person name="Yamane H."/>
            <person name="Yoshiki S."/>
            <person name="Yoshihara R."/>
            <person name="Yukawa K."/>
            <person name="Zhong H."/>
            <person name="Yano M."/>
            <person name="Yuan Q."/>
            <person name="Ouyang S."/>
            <person name="Liu J."/>
            <person name="Jones K.M."/>
            <person name="Gansberger K."/>
            <person name="Moffat K."/>
            <person name="Hill J."/>
            <person name="Bera J."/>
            <person name="Fadrosh D."/>
            <person name="Jin S."/>
            <person name="Johri S."/>
            <person name="Kim M."/>
            <person name="Overton L."/>
            <person name="Reardon M."/>
            <person name="Tsitrin T."/>
            <person name="Vuong H."/>
            <person name="Weaver B."/>
            <person name="Ciecko A."/>
            <person name="Tallon L."/>
            <person name="Jackson J."/>
            <person name="Pai G."/>
            <person name="Aken S.V."/>
            <person name="Utterback T."/>
            <person name="Reidmuller S."/>
            <person name="Feldblyum T."/>
            <person name="Hsiao J."/>
            <person name="Zismann V."/>
            <person name="Iobst S."/>
            <person name="de Vazeille A.R."/>
            <person name="Buell C.R."/>
            <person name="Ying K."/>
            <person name="Li Y."/>
            <person name="Lu T."/>
            <person name="Huang Y."/>
            <person name="Zhao Q."/>
            <person name="Feng Q."/>
            <person name="Zhang L."/>
            <person name="Zhu J."/>
            <person name="Weng Q."/>
            <person name="Mu J."/>
            <person name="Lu Y."/>
            <person name="Fan D."/>
            <person name="Liu Y."/>
            <person name="Guan J."/>
            <person name="Zhang Y."/>
            <person name="Yu S."/>
            <person name="Liu X."/>
            <person name="Zhang Y."/>
            <person name="Hong G."/>
            <person name="Han B."/>
            <person name="Choisne N."/>
            <person name="Demange N."/>
            <person name="Orjeda G."/>
            <person name="Samain S."/>
            <person name="Cattolico L."/>
            <person name="Pelletier E."/>
            <person name="Couloux A."/>
            <person name="Segurens B."/>
            <person name="Wincker P."/>
            <person name="D'Hont A."/>
            <person name="Scarpelli C."/>
            <person name="Weissenbach J."/>
            <person name="Salanoubat M."/>
            <person name="Quetier F."/>
            <person name="Yu Y."/>
            <person name="Kim H.R."/>
            <person name="Rambo T."/>
            <person name="Currie J."/>
            <person name="Collura K."/>
            <person name="Luo M."/>
            <person name="Yang T."/>
            <person name="Ammiraju J.S.S."/>
            <person name="Engler F."/>
            <person name="Soderlund C."/>
            <person name="Wing R.A."/>
            <person name="Palmer L.E."/>
            <person name="de la Bastide M."/>
            <person name="Spiegel L."/>
            <person name="Nascimento L."/>
            <person name="Zutavern T."/>
            <person name="O'Shaughnessy A."/>
            <person name="Dike S."/>
            <person name="Dedhia N."/>
            <person name="Preston R."/>
            <person name="Balija V."/>
            <person name="McCombie W.R."/>
            <person name="Chow T."/>
            <person name="Chen H."/>
            <person name="Chung M."/>
            <person name="Chen C."/>
            <person name="Shaw J."/>
            <person name="Wu H."/>
            <person name="Hsiao K."/>
            <person name="Chao Y."/>
            <person name="Chu M."/>
            <person name="Cheng C."/>
            <person name="Hour A."/>
            <person name="Lee P."/>
            <person name="Lin S."/>
            <person name="Lin Y."/>
            <person name="Liou J."/>
            <person name="Liu S."/>
            <person name="Hsing Y."/>
            <person name="Raghuvanshi S."/>
            <person name="Mohanty A."/>
            <person name="Bharti A.K."/>
            <person name="Gaur A."/>
            <person name="Gupta V."/>
            <person name="Kumar D."/>
            <person name="Ravi V."/>
            <person name="Vij S."/>
            <person name="Kapur A."/>
            <person name="Khurana P."/>
            <person name="Khurana P."/>
            <person name="Khurana J.P."/>
            <person name="Tyagi A.K."/>
            <person name="Gaikwad K."/>
            <person name="Singh A."/>
            <person name="Dalal V."/>
            <person name="Srivastava S."/>
            <person name="Dixit A."/>
            <person name="Pal A.K."/>
            <person name="Ghazi I.A."/>
            <person name="Yadav M."/>
            <person name="Pandit A."/>
            <person name="Bhargava A."/>
            <person name="Sureshbabu K."/>
            <person name="Batra K."/>
            <person name="Sharma T.R."/>
            <person name="Mohapatra T."/>
            <person name="Singh N.K."/>
            <person name="Messing J."/>
            <person name="Nelson A.B."/>
            <person name="Fuks G."/>
            <person name="Kavchok S."/>
            <person name="Keizer G."/>
            <person name="Linton E."/>
            <person name="Llaca V."/>
            <person name="Song R."/>
            <person name="Tanyolac B."/>
            <person name="Young S."/>
            <person name="Ho-Il K."/>
            <person name="Hahn J.H."/>
            <person name="Sangsakoo G."/>
            <person name="Vanavichit A."/>
            <person name="de Mattos Luiz.A.T."/>
            <person name="Zimmer P.D."/>
            <person name="Malone G."/>
            <person name="Dellagostin O."/>
            <person name="de Oliveira A.C."/>
            <person name="Bevan M."/>
            <person name="Bancroft I."/>
            <person name="Minx P."/>
            <person name="Cordum H."/>
            <person name="Wilson R."/>
            <person name="Cheng Z."/>
            <person name="Jin W."/>
            <person name="Jiang J."/>
            <person name="Leong S.A."/>
            <person name="Iwama H."/>
            <person name="Gojobori T."/>
            <person name="Itoh T."/>
            <person name="Niimura Y."/>
            <person name="Fujii Y."/>
            <person name="Habara T."/>
            <person name="Sakai H."/>
            <person name="Sato Y."/>
            <person name="Wilson G."/>
            <person name="Kumar K."/>
            <person name="McCouch S."/>
            <person name="Juretic N."/>
            <person name="Hoen D."/>
            <person name="Wright S."/>
            <person name="Bruskiewich R."/>
            <person name="Bureau T."/>
            <person name="Miyao A."/>
            <person name="Hirochika H."/>
            <person name="Nishikawa T."/>
            <person name="Kadowaki K."/>
            <person name="Sugiura M."/>
            <person name="Burr B."/>
            <person name="Sasaki T."/>
        </authorList>
    </citation>
    <scope>NUCLEOTIDE SEQUENCE [LARGE SCALE GENOMIC DNA]</scope>
    <source>
        <strain evidence="2">cv. Nipponbare</strain>
    </source>
</reference>
<dbReference type="AlphaFoldDB" id="Q6Z431"/>
<reference evidence="2" key="2">
    <citation type="journal article" date="2008" name="Nucleic Acids Res.">
        <title>The rice annotation project database (RAP-DB): 2008 update.</title>
        <authorList>
            <consortium name="The rice annotation project (RAP)"/>
        </authorList>
    </citation>
    <scope>GENOME REANNOTATION</scope>
    <source>
        <strain evidence="2">cv. Nipponbare</strain>
    </source>
</reference>
<organism evidence="1 2">
    <name type="scientific">Oryza sativa subsp. japonica</name>
    <name type="common">Rice</name>
    <dbReference type="NCBI Taxonomy" id="39947"/>
    <lineage>
        <taxon>Eukaryota</taxon>
        <taxon>Viridiplantae</taxon>
        <taxon>Streptophyta</taxon>
        <taxon>Embryophyta</taxon>
        <taxon>Tracheophyta</taxon>
        <taxon>Spermatophyta</taxon>
        <taxon>Magnoliopsida</taxon>
        <taxon>Liliopsida</taxon>
        <taxon>Poales</taxon>
        <taxon>Poaceae</taxon>
        <taxon>BOP clade</taxon>
        <taxon>Oryzoideae</taxon>
        <taxon>Oryzeae</taxon>
        <taxon>Oryzinae</taxon>
        <taxon>Oryza</taxon>
        <taxon>Oryza sativa</taxon>
    </lineage>
</organism>
<protein>
    <submittedName>
        <fullName evidence="1">Uncharacterized protein</fullName>
    </submittedName>
</protein>
<evidence type="ECO:0000313" key="1">
    <source>
        <dbReference type="EMBL" id="BAD13063.1"/>
    </source>
</evidence>
<evidence type="ECO:0000313" key="2">
    <source>
        <dbReference type="Proteomes" id="UP000000763"/>
    </source>
</evidence>
<sequence>MEPQNHIKDVLAAEIPAEGHRLLLVVSSLCRTCLPQRYRPEVATSFSWWIRRIAGGCGW</sequence>
<proteinExistence type="predicted"/>
<accession>Q6Z431</accession>
<dbReference type="EMBL" id="AP005191">
    <property type="protein sequence ID" value="BAD13063.1"/>
    <property type="molecule type" value="Genomic_DNA"/>
</dbReference>
<dbReference type="Proteomes" id="UP000000763">
    <property type="component" value="Chromosome 2"/>
</dbReference>